<dbReference type="FunFam" id="3.30.500.10:FF:000003">
    <property type="entry name" value="IgG receptor FcRn large subunit p51"/>
    <property type="match status" value="2"/>
</dbReference>
<dbReference type="GO" id="GO:0005615">
    <property type="term" value="C:extracellular space"/>
    <property type="evidence" value="ECO:0007669"/>
    <property type="project" value="TreeGrafter"/>
</dbReference>
<dbReference type="FunFam" id="2.60.40.10:FF:000204">
    <property type="entry name" value="Major histocompatibility complex, class I-related protein"/>
    <property type="match status" value="2"/>
</dbReference>
<dbReference type="PANTHER" id="PTHR16675:SF139">
    <property type="entry name" value="MHC CLASS I-LIKE PROTEIN MILL1"/>
    <property type="match status" value="1"/>
</dbReference>
<dbReference type="InterPro" id="IPR011161">
    <property type="entry name" value="MHC_I-like_Ag-recog"/>
</dbReference>
<comment type="caution">
    <text evidence="11">The sequence shown here is derived from an EMBL/GenBank/DDBJ whole genome shotgun (WGS) entry which is preliminary data.</text>
</comment>
<dbReference type="GO" id="GO:0009897">
    <property type="term" value="C:external side of plasma membrane"/>
    <property type="evidence" value="ECO:0007669"/>
    <property type="project" value="TreeGrafter"/>
</dbReference>
<dbReference type="PROSITE" id="PS50835">
    <property type="entry name" value="IG_LIKE"/>
    <property type="match status" value="2"/>
</dbReference>
<feature type="domain" description="Ig-like" evidence="10">
    <location>
        <begin position="430"/>
        <end position="517"/>
    </location>
</feature>
<proteinExistence type="inferred from homology"/>
<evidence type="ECO:0000256" key="4">
    <source>
        <dbReference type="ARBA" id="ARBA00022729"/>
    </source>
</evidence>
<dbReference type="Gene3D" id="3.30.500.10">
    <property type="entry name" value="MHC class I-like antigen recognition-like"/>
    <property type="match status" value="2"/>
</dbReference>
<dbReference type="GO" id="GO:0006955">
    <property type="term" value="P:immune response"/>
    <property type="evidence" value="ECO:0007669"/>
    <property type="project" value="TreeGrafter"/>
</dbReference>
<dbReference type="SUPFAM" id="SSF54452">
    <property type="entry name" value="MHC antigen-recognition domain"/>
    <property type="match status" value="2"/>
</dbReference>
<evidence type="ECO:0000256" key="8">
    <source>
        <dbReference type="RuleBase" id="RU004439"/>
    </source>
</evidence>
<dbReference type="InterPro" id="IPR013783">
    <property type="entry name" value="Ig-like_fold"/>
</dbReference>
<dbReference type="InterPro" id="IPR003597">
    <property type="entry name" value="Ig_C1-set"/>
</dbReference>
<dbReference type="InterPro" id="IPR037055">
    <property type="entry name" value="MHC_I-like_Ag-recog_sf"/>
</dbReference>
<protein>
    <submittedName>
        <fullName evidence="11">Zinc-alpha-2-glycoprotein</fullName>
    </submittedName>
</protein>
<dbReference type="SUPFAM" id="SSF48726">
    <property type="entry name" value="Immunoglobulin"/>
    <property type="match status" value="2"/>
</dbReference>
<evidence type="ECO:0000256" key="3">
    <source>
        <dbReference type="ARBA" id="ARBA00022622"/>
    </source>
</evidence>
<sequence>MSLHLVRSGEINFTAHGYIDGNLFLRYKGDRRRAEALRARIKGHAGAETWARETEGLRKMEEQLRRILAEVTGQDRGCELQRNGNIGGFWHLGYDGQDALTFDQKTLTWIMAVPSTQQTKTFWETHAPRADQVKTFLEGTCTAQLQRHMDSLRNCQMDTGSPRVNVTSRRYPVGRITLTCRAFNLYPPVVTLTWLQDGKPTQQQTFGPGTILPSGEGTYQTWLSIWVLPGQEPHFTCYQRKHSKNNEVPDFYEEHILHYDLTVLSPKQSEQPQSMVNNKPFQHDCGDRKREKSQRPWIKGQDGAEIWATQTKDMQEKEEQLRRMLAKIMTQKGHSGGIHTLQETFGCEIQGNDTRSFWRLGYDGQNLLRFDKKTLTWKASVPSAHTIKKIWESHGPTLDEVKAFLYHLCPDHLQRCLTYSRSQMMDKGSPRVIVTSRQYPVGRITLTCRAFNLYPPVVTLTWLQDGKPTQQQTFGPGTILPSGDGTYQTWLSIWVLPGQEPHFTCYPRSRSENTEVPDFYGEKMGWPSI</sequence>
<feature type="compositionally biased region" description="Polar residues" evidence="9">
    <location>
        <begin position="270"/>
        <end position="280"/>
    </location>
</feature>
<dbReference type="InterPro" id="IPR001039">
    <property type="entry name" value="MHC_I_a_a1/a2"/>
</dbReference>
<keyword evidence="6" id="KW-1015">Disulfide bond</keyword>
<evidence type="ECO:0000256" key="1">
    <source>
        <dbReference type="ARBA" id="ARBA00004609"/>
    </source>
</evidence>
<keyword evidence="5" id="KW-0472">Membrane</keyword>
<dbReference type="InterPro" id="IPR011162">
    <property type="entry name" value="MHC_I/II-like_Ag-recog"/>
</dbReference>
<dbReference type="InterPro" id="IPR036179">
    <property type="entry name" value="Ig-like_dom_sf"/>
</dbReference>
<dbReference type="Proteomes" id="UP000710432">
    <property type="component" value="Unassembled WGS sequence"/>
</dbReference>
<evidence type="ECO:0000256" key="6">
    <source>
        <dbReference type="ARBA" id="ARBA00023157"/>
    </source>
</evidence>
<keyword evidence="3" id="KW-0449">Lipoprotein</keyword>
<evidence type="ECO:0000259" key="10">
    <source>
        <dbReference type="PROSITE" id="PS50835"/>
    </source>
</evidence>
<dbReference type="SMART" id="SM00407">
    <property type="entry name" value="IGc1"/>
    <property type="match status" value="2"/>
</dbReference>
<dbReference type="Pfam" id="PF07654">
    <property type="entry name" value="C1-set"/>
    <property type="match status" value="2"/>
</dbReference>
<reference evidence="11" key="1">
    <citation type="submission" date="2020-03" db="EMBL/GenBank/DDBJ databases">
        <title>Studies in the Genomics of Life Span.</title>
        <authorList>
            <person name="Glass D."/>
        </authorList>
    </citation>
    <scope>NUCLEOTIDE SEQUENCE</scope>
    <source>
        <strain evidence="11">LTLLF</strain>
        <tissue evidence="11">Muscle</tissue>
    </source>
</reference>
<evidence type="ECO:0000256" key="7">
    <source>
        <dbReference type="ARBA" id="ARBA00023180"/>
    </source>
</evidence>
<keyword evidence="3" id="KW-0336">GPI-anchor</keyword>
<evidence type="ECO:0000256" key="2">
    <source>
        <dbReference type="ARBA" id="ARBA00022475"/>
    </source>
</evidence>
<keyword evidence="2" id="KW-1003">Cell membrane</keyword>
<feature type="domain" description="Ig-like" evidence="10">
    <location>
        <begin position="162"/>
        <end position="237"/>
    </location>
</feature>
<comment type="subcellular location">
    <subcellularLocation>
        <location evidence="1">Cell membrane</location>
        <topology evidence="1">Lipid-anchor</topology>
        <topology evidence="1">GPI-anchor</topology>
    </subcellularLocation>
</comment>
<dbReference type="AlphaFoldDB" id="A0A8J6G2F4"/>
<dbReference type="EMBL" id="JAATJU010025359">
    <property type="protein sequence ID" value="KAH0503909.1"/>
    <property type="molecule type" value="Genomic_DNA"/>
</dbReference>
<dbReference type="Pfam" id="PF00129">
    <property type="entry name" value="MHC_I"/>
    <property type="match status" value="2"/>
</dbReference>
<feature type="region of interest" description="Disordered" evidence="9">
    <location>
        <begin position="270"/>
        <end position="297"/>
    </location>
</feature>
<keyword evidence="4" id="KW-0732">Signal</keyword>
<accession>A0A8J6G2F4</accession>
<dbReference type="Gene3D" id="2.60.40.10">
    <property type="entry name" value="Immunoglobulins"/>
    <property type="match status" value="2"/>
</dbReference>
<organism evidence="11 12">
    <name type="scientific">Microtus ochrogaster</name>
    <name type="common">Prairie vole</name>
    <dbReference type="NCBI Taxonomy" id="79684"/>
    <lineage>
        <taxon>Eukaryota</taxon>
        <taxon>Metazoa</taxon>
        <taxon>Chordata</taxon>
        <taxon>Craniata</taxon>
        <taxon>Vertebrata</taxon>
        <taxon>Euteleostomi</taxon>
        <taxon>Mammalia</taxon>
        <taxon>Eutheria</taxon>
        <taxon>Euarchontoglires</taxon>
        <taxon>Glires</taxon>
        <taxon>Rodentia</taxon>
        <taxon>Myomorpha</taxon>
        <taxon>Muroidea</taxon>
        <taxon>Cricetidae</taxon>
        <taxon>Arvicolinae</taxon>
        <taxon>Microtus</taxon>
    </lineage>
</organism>
<dbReference type="PANTHER" id="PTHR16675">
    <property type="entry name" value="MHC CLASS I-RELATED"/>
    <property type="match status" value="1"/>
</dbReference>
<evidence type="ECO:0000256" key="5">
    <source>
        <dbReference type="ARBA" id="ARBA00023136"/>
    </source>
</evidence>
<comment type="similarity">
    <text evidence="8">Belongs to the MHC class I family.</text>
</comment>
<dbReference type="InterPro" id="IPR050208">
    <property type="entry name" value="MHC_class-I_related"/>
</dbReference>
<dbReference type="PRINTS" id="PR01638">
    <property type="entry name" value="MHCCLASSI"/>
</dbReference>
<evidence type="ECO:0000256" key="9">
    <source>
        <dbReference type="SAM" id="MobiDB-lite"/>
    </source>
</evidence>
<gene>
    <name evidence="11" type="ORF">LTLLF_185825</name>
</gene>
<evidence type="ECO:0000313" key="12">
    <source>
        <dbReference type="Proteomes" id="UP000710432"/>
    </source>
</evidence>
<name>A0A8J6G2F4_MICOH</name>
<feature type="compositionally biased region" description="Basic and acidic residues" evidence="9">
    <location>
        <begin position="281"/>
        <end position="294"/>
    </location>
</feature>
<keyword evidence="7" id="KW-0325">Glycoprotein</keyword>
<dbReference type="InterPro" id="IPR007110">
    <property type="entry name" value="Ig-like_dom"/>
</dbReference>
<evidence type="ECO:0000313" key="11">
    <source>
        <dbReference type="EMBL" id="KAH0503909.1"/>
    </source>
</evidence>